<dbReference type="InterPro" id="IPR031259">
    <property type="entry name" value="ILBP"/>
</dbReference>
<dbReference type="PANTHER" id="PTHR11955">
    <property type="entry name" value="FATTY ACID BINDING PROTEIN"/>
    <property type="match status" value="1"/>
</dbReference>
<dbReference type="InterPro" id="IPR000566">
    <property type="entry name" value="Lipocln_cytosolic_FA-bd_dom"/>
</dbReference>
<proteinExistence type="inferred from homology"/>
<dbReference type="GO" id="GO:0008289">
    <property type="term" value="F:lipid binding"/>
    <property type="evidence" value="ECO:0007669"/>
    <property type="project" value="InterPro"/>
</dbReference>
<name>A0A553R5K3_9TELE</name>
<dbReference type="PRINTS" id="PR00178">
    <property type="entry name" value="FATTYACIDBP"/>
</dbReference>
<dbReference type="InterPro" id="IPR000463">
    <property type="entry name" value="Fatty_acid-bd"/>
</dbReference>
<dbReference type="EMBL" id="SRMA01025225">
    <property type="protein sequence ID" value="TRY97462.1"/>
    <property type="molecule type" value="Genomic_DNA"/>
</dbReference>
<comment type="similarity">
    <text evidence="1 2">Belongs to the calycin superfamily. Fatty-acid binding protein (FABP) family.</text>
</comment>
<keyword evidence="2" id="KW-0813">Transport</keyword>
<feature type="domain" description="Cytosolic fatty-acid binding proteins" evidence="3">
    <location>
        <begin position="7"/>
        <end position="24"/>
    </location>
</feature>
<keyword evidence="5" id="KW-1185">Reference proteome</keyword>
<dbReference type="Pfam" id="PF00061">
    <property type="entry name" value="Lipocalin"/>
    <property type="match status" value="1"/>
</dbReference>
<dbReference type="AlphaFoldDB" id="A0A553R5K3"/>
<organism evidence="4 5">
    <name type="scientific">Danionella cerebrum</name>
    <dbReference type="NCBI Taxonomy" id="2873325"/>
    <lineage>
        <taxon>Eukaryota</taxon>
        <taxon>Metazoa</taxon>
        <taxon>Chordata</taxon>
        <taxon>Craniata</taxon>
        <taxon>Vertebrata</taxon>
        <taxon>Euteleostomi</taxon>
        <taxon>Actinopterygii</taxon>
        <taxon>Neopterygii</taxon>
        <taxon>Teleostei</taxon>
        <taxon>Ostariophysi</taxon>
        <taxon>Cypriniformes</taxon>
        <taxon>Danionidae</taxon>
        <taxon>Danioninae</taxon>
        <taxon>Danionella</taxon>
    </lineage>
</organism>
<dbReference type="Proteomes" id="UP000316079">
    <property type="component" value="Unassembled WGS sequence"/>
</dbReference>
<dbReference type="FunFam" id="2.40.128.20:FF:000001">
    <property type="entry name" value="Fatty acid-binding protein, adipocyte"/>
    <property type="match status" value="1"/>
</dbReference>
<comment type="caution">
    <text evidence="4">The sequence shown here is derived from an EMBL/GenBank/DDBJ whole genome shotgun (WGS) entry which is preliminary data.</text>
</comment>
<dbReference type="Gene3D" id="2.40.128.20">
    <property type="match status" value="1"/>
</dbReference>
<dbReference type="InterPro" id="IPR012674">
    <property type="entry name" value="Calycin"/>
</dbReference>
<evidence type="ECO:0000256" key="1">
    <source>
        <dbReference type="ARBA" id="ARBA00008390"/>
    </source>
</evidence>
<evidence type="ECO:0000313" key="5">
    <source>
        <dbReference type="Proteomes" id="UP000316079"/>
    </source>
</evidence>
<dbReference type="STRING" id="623744.A0A553R5K3"/>
<dbReference type="PROSITE" id="PS00214">
    <property type="entry name" value="FABP"/>
    <property type="match status" value="1"/>
</dbReference>
<reference evidence="4 5" key="1">
    <citation type="journal article" date="2019" name="Sci. Data">
        <title>Hybrid genome assembly and annotation of Danionella translucida.</title>
        <authorList>
            <person name="Kadobianskyi M."/>
            <person name="Schulze L."/>
            <person name="Schuelke M."/>
            <person name="Judkewitz B."/>
        </authorList>
    </citation>
    <scope>NUCLEOTIDE SEQUENCE [LARGE SCALE GENOMIC DNA]</scope>
    <source>
        <strain evidence="4 5">Bolton</strain>
    </source>
</reference>
<protein>
    <recommendedName>
        <fullName evidence="3">Cytosolic fatty-acid binding proteins domain-containing protein</fullName>
    </recommendedName>
</protein>
<evidence type="ECO:0000256" key="2">
    <source>
        <dbReference type="RuleBase" id="RU003696"/>
    </source>
</evidence>
<gene>
    <name evidence="4" type="ORF">DNTS_008201</name>
</gene>
<sequence>MVEKYIGKWKMTSSDNFDEYMKAVGASFAGRQMANLARPSLLVAVDEQGFITMKAVTTFKTLEIKFKLDEEFDETTADDRKVRTTMSLAADGKLLQKQTWEGKTTTIEREIQGNTLTATCTMEDVVAIRTYVKDA</sequence>
<evidence type="ECO:0000313" key="4">
    <source>
        <dbReference type="EMBL" id="TRY97462.1"/>
    </source>
</evidence>
<accession>A0A553R5K3</accession>
<dbReference type="OrthoDB" id="412780at2759"/>
<evidence type="ECO:0000259" key="3">
    <source>
        <dbReference type="PROSITE" id="PS00214"/>
    </source>
</evidence>
<dbReference type="SUPFAM" id="SSF50814">
    <property type="entry name" value="Lipocalins"/>
    <property type="match status" value="1"/>
</dbReference>